<organism evidence="2">
    <name type="scientific">Singulisphaera sp. Ch08</name>
    <dbReference type="NCBI Taxonomy" id="3120278"/>
    <lineage>
        <taxon>Bacteria</taxon>
        <taxon>Pseudomonadati</taxon>
        <taxon>Planctomycetota</taxon>
        <taxon>Planctomycetia</taxon>
        <taxon>Isosphaerales</taxon>
        <taxon>Isosphaeraceae</taxon>
        <taxon>Singulisphaera</taxon>
    </lineage>
</organism>
<protein>
    <submittedName>
        <fullName evidence="2">Fatty acid CoA ligase family protein</fullName>
    </submittedName>
</protein>
<dbReference type="InterPro" id="IPR020845">
    <property type="entry name" value="AMP-binding_CS"/>
</dbReference>
<dbReference type="InterPro" id="IPR050237">
    <property type="entry name" value="ATP-dep_AMP-bd_enzyme"/>
</dbReference>
<dbReference type="InterPro" id="IPR042099">
    <property type="entry name" value="ANL_N_sf"/>
</dbReference>
<dbReference type="AlphaFoldDB" id="A0AAU7CSB4"/>
<evidence type="ECO:0000259" key="1">
    <source>
        <dbReference type="Pfam" id="PF00501"/>
    </source>
</evidence>
<proteinExistence type="predicted"/>
<dbReference type="PROSITE" id="PS00455">
    <property type="entry name" value="AMP_BINDING"/>
    <property type="match status" value="1"/>
</dbReference>
<evidence type="ECO:0000313" key="2">
    <source>
        <dbReference type="EMBL" id="XBH08378.1"/>
    </source>
</evidence>
<dbReference type="EMBL" id="CP155447">
    <property type="protein sequence ID" value="XBH08378.1"/>
    <property type="molecule type" value="Genomic_DNA"/>
</dbReference>
<dbReference type="RefSeq" id="WP_406701225.1">
    <property type="nucleotide sequence ID" value="NZ_CP155447.1"/>
</dbReference>
<gene>
    <name evidence="2" type="ORF">V5E97_27040</name>
</gene>
<dbReference type="SUPFAM" id="SSF56801">
    <property type="entry name" value="Acetyl-CoA synthetase-like"/>
    <property type="match status" value="1"/>
</dbReference>
<dbReference type="PANTHER" id="PTHR43767">
    <property type="entry name" value="LONG-CHAIN-FATTY-ACID--COA LIGASE"/>
    <property type="match status" value="1"/>
</dbReference>
<name>A0AAU7CSB4_9BACT</name>
<dbReference type="PANTHER" id="PTHR43767:SF1">
    <property type="entry name" value="NONRIBOSOMAL PEPTIDE SYNTHASE PES1 (EUROFUNG)-RELATED"/>
    <property type="match status" value="1"/>
</dbReference>
<feature type="domain" description="AMP-dependent synthetase/ligase" evidence="1">
    <location>
        <begin position="24"/>
        <end position="387"/>
    </location>
</feature>
<dbReference type="InterPro" id="IPR000873">
    <property type="entry name" value="AMP-dep_synth/lig_dom"/>
</dbReference>
<dbReference type="Pfam" id="PF00501">
    <property type="entry name" value="AMP-binding"/>
    <property type="match status" value="1"/>
</dbReference>
<dbReference type="GO" id="GO:0016874">
    <property type="term" value="F:ligase activity"/>
    <property type="evidence" value="ECO:0007669"/>
    <property type="project" value="UniProtKB-KW"/>
</dbReference>
<sequence length="548" mass="59428">MAKTQPYTLAAVCPAGRDRAGRPAHTHWTFQQLDRESDAVARHVLERGGITRGVRTVLMVKPSLEFFALTFALFKTGAIPVLIDPGMGIKNIGQCLAEAEPEAFIGIPLANLARRLLGWGKATLRTVLPVAPPCKDWYARGNKPWLVTDEPYPIAPTRADEVAAILFTSGSTGVPKGAVYTHSIFDAQVAVLRDLYGLGPGEIDLCTFPLFALFAPALGMTAIIPEMDFTRPAQVSPGMIFQTIQDFGVTNMFGSPALIRRVGDHGARHGIKLPTIRRVISAGAPVPAEVLGTFATMLEPGASLTTPYGATESLPVCSIDSHEILNETRDLTDRGAGVCVGRPVGDVEVKIIRISDEPITSWSADLSLPDGAIGEIVVRGPVVTREYVNRPESTTLAKIAIPGQGGDVYHRMGDVGYRDDQGRIWFCGRKAHRVVTLEETLFTIPCEAIFNTHPAVFRTALVGVGPRGAMKPVLCVERQRAATAAGKTKERPLSKEALRRELLELGARHPQTKGITTILFHKAFPVDIRHNAKIFREKLAVWAAGRLR</sequence>
<dbReference type="CDD" id="cd05910">
    <property type="entry name" value="FACL_like_1"/>
    <property type="match status" value="1"/>
</dbReference>
<reference evidence="2" key="1">
    <citation type="submission" date="2024-05" db="EMBL/GenBank/DDBJ databases">
        <title>Planctomycetes of the genus Singulisphaera possess chitinolytic capabilities.</title>
        <authorList>
            <person name="Ivanova A."/>
        </authorList>
    </citation>
    <scope>NUCLEOTIDE SEQUENCE</scope>
    <source>
        <strain evidence="2">Ch08T</strain>
    </source>
</reference>
<dbReference type="Gene3D" id="3.40.50.12780">
    <property type="entry name" value="N-terminal domain of ligase-like"/>
    <property type="match status" value="1"/>
</dbReference>
<dbReference type="NCBIfam" id="NF006754">
    <property type="entry name" value="PRK09274.1"/>
    <property type="match status" value="1"/>
</dbReference>
<keyword evidence="2" id="KW-0436">Ligase</keyword>
<accession>A0AAU7CSB4</accession>